<name>A0A031JVV3_9SPHN</name>
<sequence length="188" mass="20696">MTACLPDCSDGELAALALGGRQAAYGELVRRHQGWVHRLVRSHVGSMDEALDVTQASFVAAFAALNRYDVTRPFQVWMSRIVINKCHDWRRRRAVRNFFALALPLGEADGVADDAPLPDQAIGAEQQLAQAMKAIAALPSSLKDTLILRTIDEKSEAETAEILGISQKAVETRLYRARARLAESLKKV</sequence>
<gene>
    <name evidence="8" type="ORF">BES08_30135</name>
    <name evidence="9" type="ORF">BV97_02972</name>
</gene>
<keyword evidence="5" id="KW-0804">Transcription</keyword>
<dbReference type="InterPro" id="IPR014284">
    <property type="entry name" value="RNA_pol_sigma-70_dom"/>
</dbReference>
<evidence type="ECO:0000313" key="9">
    <source>
        <dbReference type="EMBL" id="EZP80918.1"/>
    </source>
</evidence>
<evidence type="ECO:0000256" key="2">
    <source>
        <dbReference type="ARBA" id="ARBA00023015"/>
    </source>
</evidence>
<feature type="domain" description="RNA polymerase sigma-70 region 2" evidence="6">
    <location>
        <begin position="28"/>
        <end position="94"/>
    </location>
</feature>
<reference evidence="9 10" key="1">
    <citation type="submission" date="2014-03" db="EMBL/GenBank/DDBJ databases">
        <title>Whole genome sequence of Novosphingobium resinovorum KF1.</title>
        <authorList>
            <person name="Gan H.M."/>
            <person name="Gan H.Y."/>
            <person name="Chew T.H."/>
            <person name="Savka M.A."/>
        </authorList>
    </citation>
    <scope>NUCLEOTIDE SEQUENCE [LARGE SCALE GENOMIC DNA]</scope>
    <source>
        <strain evidence="9 10">KF1</strain>
    </source>
</reference>
<dbReference type="InterPro" id="IPR036388">
    <property type="entry name" value="WH-like_DNA-bd_sf"/>
</dbReference>
<geneLocation type="plasmid" evidence="8 11">
    <name>pSA3</name>
</geneLocation>
<evidence type="ECO:0000256" key="5">
    <source>
        <dbReference type="ARBA" id="ARBA00023163"/>
    </source>
</evidence>
<dbReference type="Gene3D" id="1.10.10.10">
    <property type="entry name" value="Winged helix-like DNA-binding domain superfamily/Winged helix DNA-binding domain"/>
    <property type="match status" value="1"/>
</dbReference>
<evidence type="ECO:0000256" key="3">
    <source>
        <dbReference type="ARBA" id="ARBA00023082"/>
    </source>
</evidence>
<dbReference type="OrthoDB" id="7041663at2"/>
<dbReference type="EMBL" id="CP017078">
    <property type="protein sequence ID" value="AOR81139.1"/>
    <property type="molecule type" value="Genomic_DNA"/>
</dbReference>
<dbReference type="Gene3D" id="1.10.1740.10">
    <property type="match status" value="1"/>
</dbReference>
<dbReference type="Pfam" id="PF08281">
    <property type="entry name" value="Sigma70_r4_2"/>
    <property type="match status" value="1"/>
</dbReference>
<evidence type="ECO:0000256" key="4">
    <source>
        <dbReference type="ARBA" id="ARBA00023125"/>
    </source>
</evidence>
<reference evidence="8" key="2">
    <citation type="submission" date="2016-08" db="EMBL/GenBank/DDBJ databases">
        <authorList>
            <person name="Seilhamer J.J."/>
        </authorList>
    </citation>
    <scope>NUCLEOTIDE SEQUENCE [LARGE SCALE GENOMIC DNA]</scope>
    <source>
        <strain evidence="8">SA1</strain>
        <plasmid evidence="8">pSA3</plasmid>
    </source>
</reference>
<dbReference type="PANTHER" id="PTHR43133">
    <property type="entry name" value="RNA POLYMERASE ECF-TYPE SIGMA FACTO"/>
    <property type="match status" value="1"/>
</dbReference>
<dbReference type="GO" id="GO:0003677">
    <property type="term" value="F:DNA binding"/>
    <property type="evidence" value="ECO:0007669"/>
    <property type="project" value="UniProtKB-KW"/>
</dbReference>
<dbReference type="eggNOG" id="COG1595">
    <property type="taxonomic scope" value="Bacteria"/>
</dbReference>
<dbReference type="InterPro" id="IPR039425">
    <property type="entry name" value="RNA_pol_sigma-70-like"/>
</dbReference>
<dbReference type="SUPFAM" id="SSF88659">
    <property type="entry name" value="Sigma3 and sigma4 domains of RNA polymerase sigma factors"/>
    <property type="match status" value="1"/>
</dbReference>
<dbReference type="CDD" id="cd06171">
    <property type="entry name" value="Sigma70_r4"/>
    <property type="match status" value="1"/>
</dbReference>
<dbReference type="InterPro" id="IPR013325">
    <property type="entry name" value="RNA_pol_sigma_r2"/>
</dbReference>
<evidence type="ECO:0000256" key="1">
    <source>
        <dbReference type="ARBA" id="ARBA00010641"/>
    </source>
</evidence>
<evidence type="ECO:0000313" key="11">
    <source>
        <dbReference type="Proteomes" id="UP000094626"/>
    </source>
</evidence>
<evidence type="ECO:0000313" key="10">
    <source>
        <dbReference type="Proteomes" id="UP000024329"/>
    </source>
</evidence>
<dbReference type="RefSeq" id="WP_015449250.1">
    <property type="nucleotide sequence ID" value="NZ_CP017078.1"/>
</dbReference>
<dbReference type="KEGG" id="nre:BES08_30135"/>
<keyword evidence="11" id="KW-1185">Reference proteome</keyword>
<dbReference type="PATRIC" id="fig|158500.4.peg.3044"/>
<keyword evidence="4" id="KW-0238">DNA-binding</keyword>
<dbReference type="Pfam" id="PF04542">
    <property type="entry name" value="Sigma70_r2"/>
    <property type="match status" value="1"/>
</dbReference>
<evidence type="ECO:0000259" key="6">
    <source>
        <dbReference type="Pfam" id="PF04542"/>
    </source>
</evidence>
<feature type="domain" description="RNA polymerase sigma factor 70 region 4 type 2" evidence="7">
    <location>
        <begin position="130"/>
        <end position="181"/>
    </location>
</feature>
<dbReference type="InterPro" id="IPR013324">
    <property type="entry name" value="RNA_pol_sigma_r3/r4-like"/>
</dbReference>
<evidence type="ECO:0000313" key="8">
    <source>
        <dbReference type="EMBL" id="AOR81139.1"/>
    </source>
</evidence>
<keyword evidence="8" id="KW-0614">Plasmid</keyword>
<reference evidence="11" key="3">
    <citation type="journal article" date="2017" name="J. Biotechnol.">
        <title>Complete genome sequence of Novosphingobium resinovorum SA1, a versatile xenobiotic-degrading bacterium capable of utilizing sulfanilic acid.</title>
        <authorList>
            <person name="Hegedus B."/>
            <person name="Kos P.B."/>
            <person name="Balint B."/>
            <person name="Maroti G."/>
            <person name="Gan H.M."/>
            <person name="Perei K."/>
            <person name="Rakhely G."/>
        </authorList>
    </citation>
    <scope>NUCLEOTIDE SEQUENCE [LARGE SCALE GENOMIC DNA]</scope>
    <source>
        <strain evidence="11">SA1</strain>
    </source>
</reference>
<dbReference type="InterPro" id="IPR007627">
    <property type="entry name" value="RNA_pol_sigma70_r2"/>
</dbReference>
<dbReference type="Proteomes" id="UP000094626">
    <property type="component" value="Plasmid pSA3"/>
</dbReference>
<accession>A0A031JVV3</accession>
<proteinExistence type="inferred from homology"/>
<dbReference type="SUPFAM" id="SSF88946">
    <property type="entry name" value="Sigma2 domain of RNA polymerase sigma factors"/>
    <property type="match status" value="1"/>
</dbReference>
<dbReference type="NCBIfam" id="TIGR02937">
    <property type="entry name" value="sigma70-ECF"/>
    <property type="match status" value="1"/>
</dbReference>
<dbReference type="PANTHER" id="PTHR43133:SF8">
    <property type="entry name" value="RNA POLYMERASE SIGMA FACTOR HI_1459-RELATED"/>
    <property type="match status" value="1"/>
</dbReference>
<protein>
    <submittedName>
        <fullName evidence="9">FecI sigma-24 factor</fullName>
    </submittedName>
    <submittedName>
        <fullName evidence="8">RNA polymerase subunit sigma-24</fullName>
    </submittedName>
</protein>
<organism evidence="9 10">
    <name type="scientific">Novosphingobium resinovorum</name>
    <dbReference type="NCBI Taxonomy" id="158500"/>
    <lineage>
        <taxon>Bacteria</taxon>
        <taxon>Pseudomonadati</taxon>
        <taxon>Pseudomonadota</taxon>
        <taxon>Alphaproteobacteria</taxon>
        <taxon>Sphingomonadales</taxon>
        <taxon>Sphingomonadaceae</taxon>
        <taxon>Novosphingobium</taxon>
    </lineage>
</organism>
<comment type="similarity">
    <text evidence="1">Belongs to the sigma-70 factor family. ECF subfamily.</text>
</comment>
<keyword evidence="2" id="KW-0805">Transcription regulation</keyword>
<dbReference type="InterPro" id="IPR013249">
    <property type="entry name" value="RNA_pol_sigma70_r4_t2"/>
</dbReference>
<keyword evidence="3" id="KW-0731">Sigma factor</keyword>
<dbReference type="GO" id="GO:0006352">
    <property type="term" value="P:DNA-templated transcription initiation"/>
    <property type="evidence" value="ECO:0007669"/>
    <property type="project" value="InterPro"/>
</dbReference>
<evidence type="ECO:0000259" key="7">
    <source>
        <dbReference type="Pfam" id="PF08281"/>
    </source>
</evidence>
<dbReference type="EMBL" id="JFYZ01000014">
    <property type="protein sequence ID" value="EZP80918.1"/>
    <property type="molecule type" value="Genomic_DNA"/>
</dbReference>
<dbReference type="AlphaFoldDB" id="A0A031JVV3"/>
<dbReference type="GO" id="GO:0016987">
    <property type="term" value="F:sigma factor activity"/>
    <property type="evidence" value="ECO:0007669"/>
    <property type="project" value="UniProtKB-KW"/>
</dbReference>
<dbReference type="Proteomes" id="UP000024329">
    <property type="component" value="Unassembled WGS sequence"/>
</dbReference>